<name>A0A1W6AJ13_BACMY</name>
<geneLocation type="plasmid" evidence="1 2">
    <name>unnamed4</name>
</geneLocation>
<gene>
    <name evidence="1" type="ORF">B7492_32835</name>
</gene>
<reference evidence="1 2" key="1">
    <citation type="submission" date="2017-04" db="EMBL/GenBank/DDBJ databases">
        <title>The Characteristic of a Fine Plant Growth-Promoting Rhizobacteria Bacillus mycoides Gnyt1 and its Whole Genome Sequencing Analysis.</title>
        <authorList>
            <person name="Li J.H."/>
            <person name="Yao T."/>
        </authorList>
    </citation>
    <scope>NUCLEOTIDE SEQUENCE [LARGE SCALE GENOMIC DNA]</scope>
    <source>
        <strain evidence="1 2">Gnyt1</strain>
        <plasmid evidence="2">Plasmid unnamed4</plasmid>
    </source>
</reference>
<organism evidence="1 2">
    <name type="scientific">Bacillus mycoides</name>
    <dbReference type="NCBI Taxonomy" id="1405"/>
    <lineage>
        <taxon>Bacteria</taxon>
        <taxon>Bacillati</taxon>
        <taxon>Bacillota</taxon>
        <taxon>Bacilli</taxon>
        <taxon>Bacillales</taxon>
        <taxon>Bacillaceae</taxon>
        <taxon>Bacillus</taxon>
        <taxon>Bacillus cereus group</taxon>
    </lineage>
</organism>
<keyword evidence="1" id="KW-0614">Plasmid</keyword>
<dbReference type="Proteomes" id="UP000192932">
    <property type="component" value="Plasmid unnamed4"/>
</dbReference>
<protein>
    <submittedName>
        <fullName evidence="1">Uncharacterized protein</fullName>
    </submittedName>
</protein>
<accession>A0A1W6AJ13</accession>
<proteinExistence type="predicted"/>
<evidence type="ECO:0000313" key="1">
    <source>
        <dbReference type="EMBL" id="ARJ25824.1"/>
    </source>
</evidence>
<dbReference type="EMBL" id="CP020747">
    <property type="protein sequence ID" value="ARJ25824.1"/>
    <property type="molecule type" value="Genomic_DNA"/>
</dbReference>
<evidence type="ECO:0000313" key="2">
    <source>
        <dbReference type="Proteomes" id="UP000192932"/>
    </source>
</evidence>
<sequence>MYLLASMGKKPLLGRFLPIDAKKEGKTKNINEILNRELYAFNYSSLKEIVENKSEYALDLFYFF</sequence>
<dbReference type="AlphaFoldDB" id="A0A1W6AJ13"/>